<dbReference type="PANTHER" id="PTHR42722">
    <property type="entry name" value="LEUCINE DEHYDROGENASE"/>
    <property type="match status" value="1"/>
</dbReference>
<dbReference type="SUPFAM" id="SSF53223">
    <property type="entry name" value="Aminoacid dehydrogenase-like, N-terminal domain"/>
    <property type="match status" value="1"/>
</dbReference>
<comment type="function">
    <text evidence="1">Catalyzes the reversible oxidative deamination of glutamate to alpha-ketoglutarate and ammonia.</text>
</comment>
<dbReference type="InterPro" id="IPR006095">
    <property type="entry name" value="Glu/Leu/Phe/Val/Trp_DH"/>
</dbReference>
<evidence type="ECO:0000256" key="2">
    <source>
        <dbReference type="ARBA" id="ARBA00006382"/>
    </source>
</evidence>
<dbReference type="InterPro" id="IPR006096">
    <property type="entry name" value="Glu/Leu/Phe/Val/Trp_DH_C"/>
</dbReference>
<dbReference type="PROSITE" id="PS00074">
    <property type="entry name" value="GLFV_DEHYDROGENASE"/>
    <property type="match status" value="1"/>
</dbReference>
<dbReference type="InterPro" id="IPR006097">
    <property type="entry name" value="Glu/Leu/Phe/Val/Trp_DH_dimer"/>
</dbReference>
<feature type="domain" description="Glutamate/phenylalanine/leucine/valine/L-tryptophan dehydrogenase C-terminal" evidence="7">
    <location>
        <begin position="169"/>
        <end position="376"/>
    </location>
</feature>
<dbReference type="EMBL" id="BMKC01000001">
    <property type="protein sequence ID" value="GGA73506.1"/>
    <property type="molecule type" value="Genomic_DNA"/>
</dbReference>
<evidence type="ECO:0000313" key="8">
    <source>
        <dbReference type="EMBL" id="GGA73506.1"/>
    </source>
</evidence>
<proteinExistence type="inferred from homology"/>
<dbReference type="InterPro" id="IPR046346">
    <property type="entry name" value="Aminoacid_DH-like_N_sf"/>
</dbReference>
<dbReference type="SUPFAM" id="SSF51735">
    <property type="entry name" value="NAD(P)-binding Rossmann-fold domains"/>
    <property type="match status" value="1"/>
</dbReference>
<keyword evidence="9" id="KW-1185">Reference proteome</keyword>
<dbReference type="Gene3D" id="3.40.50.10860">
    <property type="entry name" value="Leucine Dehydrogenase, chain A, domain 1"/>
    <property type="match status" value="1"/>
</dbReference>
<dbReference type="Pfam" id="PF02812">
    <property type="entry name" value="ELFV_dehydrog_N"/>
    <property type="match status" value="1"/>
</dbReference>
<sequence>MRTLVNPISHEAHTPGPAQSARPEPSMIFETISTSNHEEVVFCHNKDAGLKAIIAIHNTVLGPALGGTRMWPYASEEEALKDVLRLSRGMTYKAAVSGLNLGGGKAVIWGDPNKDKSEALFRAFGRFVNSLGGRYITAEDVGIDVNDMEYVLRETDYVTGVHQVHGGSGDPSPFTAYGTLQGLMASLQVKFGNEEVGNYSYAVQGVGHVGMEFVKLLRERGAKVFVTDINKDAVQRAVDEFGCEAVALDDIYDVDADVYSPTALGGTINEQTLPRLKCKVICGAANNQLANDEIGVELEKRGMLYAPDYAVNAGGLMNVSLEIDGYNRERAMRMMRTIYYNLGRIFEIANRDKIPTYKAADRMAEERIIAIGKLRLPHLGAAAPRFQGRRGN</sequence>
<reference evidence="9" key="1">
    <citation type="journal article" date="2019" name="Int. J. Syst. Evol. Microbiol.">
        <title>The Global Catalogue of Microorganisms (GCM) 10K type strain sequencing project: providing services to taxonomists for standard genome sequencing and annotation.</title>
        <authorList>
            <consortium name="The Broad Institute Genomics Platform"/>
            <consortium name="The Broad Institute Genome Sequencing Center for Infectious Disease"/>
            <person name="Wu L."/>
            <person name="Ma J."/>
        </authorList>
    </citation>
    <scope>NUCLEOTIDE SEQUENCE [LARGE SCALE GENOMIC DNA]</scope>
    <source>
        <strain evidence="9">CGMCC 1.15905</strain>
    </source>
</reference>
<evidence type="ECO:0000256" key="1">
    <source>
        <dbReference type="ARBA" id="ARBA00003868"/>
    </source>
</evidence>
<keyword evidence="4" id="KW-0520">NAD</keyword>
<feature type="region of interest" description="Disordered" evidence="6">
    <location>
        <begin position="1"/>
        <end position="24"/>
    </location>
</feature>
<comment type="similarity">
    <text evidence="2 5">Belongs to the Glu/Leu/Phe/Val dehydrogenases family.</text>
</comment>
<dbReference type="CDD" id="cd01075">
    <property type="entry name" value="NAD_bind_Leu_Phe_Val_DH"/>
    <property type="match status" value="1"/>
</dbReference>
<dbReference type="Gene3D" id="3.40.50.720">
    <property type="entry name" value="NAD(P)-binding Rossmann-like Domain"/>
    <property type="match status" value="1"/>
</dbReference>
<dbReference type="PIRSF" id="PIRSF000188">
    <property type="entry name" value="Phe_leu_dh"/>
    <property type="match status" value="1"/>
</dbReference>
<accession>A0ABQ1HFE2</accession>
<evidence type="ECO:0000256" key="3">
    <source>
        <dbReference type="ARBA" id="ARBA00023002"/>
    </source>
</evidence>
<dbReference type="Pfam" id="PF00208">
    <property type="entry name" value="ELFV_dehydrog"/>
    <property type="match status" value="1"/>
</dbReference>
<dbReference type="PRINTS" id="PR00082">
    <property type="entry name" value="GLFDHDRGNASE"/>
</dbReference>
<evidence type="ECO:0000256" key="6">
    <source>
        <dbReference type="SAM" id="MobiDB-lite"/>
    </source>
</evidence>
<keyword evidence="3 5" id="KW-0560">Oxidoreductase</keyword>
<dbReference type="InterPro" id="IPR036291">
    <property type="entry name" value="NAD(P)-bd_dom_sf"/>
</dbReference>
<evidence type="ECO:0000256" key="4">
    <source>
        <dbReference type="ARBA" id="ARBA00023027"/>
    </source>
</evidence>
<evidence type="ECO:0000256" key="5">
    <source>
        <dbReference type="RuleBase" id="RU004417"/>
    </source>
</evidence>
<organism evidence="8 9">
    <name type="scientific">Arenimonas soli</name>
    <dbReference type="NCBI Taxonomy" id="2269504"/>
    <lineage>
        <taxon>Bacteria</taxon>
        <taxon>Pseudomonadati</taxon>
        <taxon>Pseudomonadota</taxon>
        <taxon>Gammaproteobacteria</taxon>
        <taxon>Lysobacterales</taxon>
        <taxon>Lysobacteraceae</taxon>
        <taxon>Arenimonas</taxon>
    </lineage>
</organism>
<dbReference type="InterPro" id="IPR033524">
    <property type="entry name" value="Glu/Leu/Phe/Val_DH_AS"/>
</dbReference>
<dbReference type="Proteomes" id="UP000623419">
    <property type="component" value="Unassembled WGS sequence"/>
</dbReference>
<evidence type="ECO:0000259" key="7">
    <source>
        <dbReference type="SMART" id="SM00839"/>
    </source>
</evidence>
<evidence type="ECO:0000313" key="9">
    <source>
        <dbReference type="Proteomes" id="UP000623419"/>
    </source>
</evidence>
<dbReference type="InterPro" id="IPR016211">
    <property type="entry name" value="Glu/Phe/Leu/Val/Trp_DH_bac/arc"/>
</dbReference>
<dbReference type="PANTHER" id="PTHR42722:SF1">
    <property type="entry name" value="VALINE DEHYDROGENASE"/>
    <property type="match status" value="1"/>
</dbReference>
<protein>
    <submittedName>
        <fullName evidence="8">Leucine dehydrogenase</fullName>
    </submittedName>
</protein>
<comment type="caution">
    <text evidence="8">The sequence shown here is derived from an EMBL/GenBank/DDBJ whole genome shotgun (WGS) entry which is preliminary data.</text>
</comment>
<dbReference type="SMART" id="SM00839">
    <property type="entry name" value="ELFV_dehydrog"/>
    <property type="match status" value="1"/>
</dbReference>
<gene>
    <name evidence="8" type="primary">leu</name>
    <name evidence="8" type="ORF">GCM10011521_09560</name>
</gene>
<name>A0ABQ1HFE2_9GAMM</name>